<accession>A0A8S2VYF3</accession>
<protein>
    <submittedName>
        <fullName evidence="1">Uncharacterized protein</fullName>
    </submittedName>
</protein>
<sequence length="158" mass="18309">SLNIKFERLTTTCTSIEDLVLTAPKLSINQNWSFLNSLGQLLSHIPNLKSLRCTLIVDDHFGSLVPVVKTNTNTFVCRMSDPTMYHFDLLSICFLKGLDLNYTLTEIDNVCSDGGKWEQLIVKRMPKLIILRLWMRISHDITDIHRLVEKFKTSFWQH</sequence>
<dbReference type="AlphaFoldDB" id="A0A8S2VYF3"/>
<evidence type="ECO:0000313" key="1">
    <source>
        <dbReference type="EMBL" id="CAF4398052.1"/>
    </source>
</evidence>
<proteinExistence type="predicted"/>
<dbReference type="EMBL" id="CAJOBA010072213">
    <property type="protein sequence ID" value="CAF4398052.1"/>
    <property type="molecule type" value="Genomic_DNA"/>
</dbReference>
<dbReference type="Proteomes" id="UP000682733">
    <property type="component" value="Unassembled WGS sequence"/>
</dbReference>
<organism evidence="1 2">
    <name type="scientific">Didymodactylos carnosus</name>
    <dbReference type="NCBI Taxonomy" id="1234261"/>
    <lineage>
        <taxon>Eukaryota</taxon>
        <taxon>Metazoa</taxon>
        <taxon>Spiralia</taxon>
        <taxon>Gnathifera</taxon>
        <taxon>Rotifera</taxon>
        <taxon>Eurotatoria</taxon>
        <taxon>Bdelloidea</taxon>
        <taxon>Philodinida</taxon>
        <taxon>Philodinidae</taxon>
        <taxon>Didymodactylos</taxon>
    </lineage>
</organism>
<feature type="non-terminal residue" evidence="1">
    <location>
        <position position="1"/>
    </location>
</feature>
<evidence type="ECO:0000313" key="2">
    <source>
        <dbReference type="Proteomes" id="UP000682733"/>
    </source>
</evidence>
<name>A0A8S2VYF3_9BILA</name>
<gene>
    <name evidence="1" type="ORF">TMI583_LOCUS43369</name>
</gene>
<reference evidence="1" key="1">
    <citation type="submission" date="2021-02" db="EMBL/GenBank/DDBJ databases">
        <authorList>
            <person name="Nowell W R."/>
        </authorList>
    </citation>
    <scope>NUCLEOTIDE SEQUENCE</scope>
</reference>
<comment type="caution">
    <text evidence="1">The sequence shown here is derived from an EMBL/GenBank/DDBJ whole genome shotgun (WGS) entry which is preliminary data.</text>
</comment>